<dbReference type="Proteomes" id="UP001234989">
    <property type="component" value="Chromosome 3"/>
</dbReference>
<dbReference type="EMBL" id="CP133614">
    <property type="protein sequence ID" value="WMV21726.1"/>
    <property type="molecule type" value="Genomic_DNA"/>
</dbReference>
<gene>
    <name evidence="1" type="ORF">MTR67_015111</name>
</gene>
<dbReference type="AlphaFoldDB" id="A0AAF0TJK8"/>
<name>A0AAF0TJK8_SOLVR</name>
<protein>
    <submittedName>
        <fullName evidence="1">Uncharacterized protein</fullName>
    </submittedName>
</protein>
<reference evidence="1" key="1">
    <citation type="submission" date="2023-08" db="EMBL/GenBank/DDBJ databases">
        <title>A de novo genome assembly of Solanum verrucosum Schlechtendal, a Mexican diploid species geographically isolated from the other diploid A-genome species in potato relatives.</title>
        <authorList>
            <person name="Hosaka K."/>
        </authorList>
    </citation>
    <scope>NUCLEOTIDE SEQUENCE</scope>
    <source>
        <tissue evidence="1">Young leaves</tissue>
    </source>
</reference>
<keyword evidence="2" id="KW-1185">Reference proteome</keyword>
<evidence type="ECO:0000313" key="1">
    <source>
        <dbReference type="EMBL" id="WMV21726.1"/>
    </source>
</evidence>
<accession>A0AAF0TJK8</accession>
<organism evidence="1 2">
    <name type="scientific">Solanum verrucosum</name>
    <dbReference type="NCBI Taxonomy" id="315347"/>
    <lineage>
        <taxon>Eukaryota</taxon>
        <taxon>Viridiplantae</taxon>
        <taxon>Streptophyta</taxon>
        <taxon>Embryophyta</taxon>
        <taxon>Tracheophyta</taxon>
        <taxon>Spermatophyta</taxon>
        <taxon>Magnoliopsida</taxon>
        <taxon>eudicotyledons</taxon>
        <taxon>Gunneridae</taxon>
        <taxon>Pentapetalae</taxon>
        <taxon>asterids</taxon>
        <taxon>lamiids</taxon>
        <taxon>Solanales</taxon>
        <taxon>Solanaceae</taxon>
        <taxon>Solanoideae</taxon>
        <taxon>Solaneae</taxon>
        <taxon>Solanum</taxon>
    </lineage>
</organism>
<sequence length="115" mass="13082">MPISNRTLVNSHGSDFAATMVQFGQEPLLDMIVEGQDLEKFSVFYRFESFMVGGQSSGVESSSTDAAARSHKPFLQRYGFLWSLVLQARNGHASSQALKFTWYEWEVIFDRFDLT</sequence>
<evidence type="ECO:0000313" key="2">
    <source>
        <dbReference type="Proteomes" id="UP001234989"/>
    </source>
</evidence>
<proteinExistence type="predicted"/>